<gene>
    <name evidence="1" type="ORF">UFOPK2143_01161</name>
</gene>
<protein>
    <submittedName>
        <fullName evidence="1">Unannotated protein</fullName>
    </submittedName>
</protein>
<accession>A0A6J6KLC2</accession>
<organism evidence="1">
    <name type="scientific">freshwater metagenome</name>
    <dbReference type="NCBI Taxonomy" id="449393"/>
    <lineage>
        <taxon>unclassified sequences</taxon>
        <taxon>metagenomes</taxon>
        <taxon>ecological metagenomes</taxon>
    </lineage>
</organism>
<dbReference type="AlphaFoldDB" id="A0A6J6KLC2"/>
<name>A0A6J6KLC2_9ZZZZ</name>
<reference evidence="1" key="1">
    <citation type="submission" date="2020-05" db="EMBL/GenBank/DDBJ databases">
        <authorList>
            <person name="Chiriac C."/>
            <person name="Salcher M."/>
            <person name="Ghai R."/>
            <person name="Kavagutti S V."/>
        </authorList>
    </citation>
    <scope>NUCLEOTIDE SEQUENCE</scope>
</reference>
<proteinExistence type="predicted"/>
<dbReference type="EMBL" id="CAEZVV010000077">
    <property type="protein sequence ID" value="CAB4648945.1"/>
    <property type="molecule type" value="Genomic_DNA"/>
</dbReference>
<evidence type="ECO:0000313" key="1">
    <source>
        <dbReference type="EMBL" id="CAB4648945.1"/>
    </source>
</evidence>
<sequence>MFGLGLDADAIRTLDVATNDRPHHADKQAKPGEITDERVRHVDVAIQELPGLGDLVVDLKNCGDGKQH</sequence>